<organism evidence="1 2">
    <name type="scientific">Pontibacter flavimaris</name>
    <dbReference type="NCBI Taxonomy" id="1797110"/>
    <lineage>
        <taxon>Bacteria</taxon>
        <taxon>Pseudomonadati</taxon>
        <taxon>Bacteroidota</taxon>
        <taxon>Cytophagia</taxon>
        <taxon>Cytophagales</taxon>
        <taxon>Hymenobacteraceae</taxon>
        <taxon>Pontibacter</taxon>
    </lineage>
</organism>
<proteinExistence type="predicted"/>
<dbReference type="EMBL" id="LVWA01000004">
    <property type="protein sequence ID" value="OKL41201.1"/>
    <property type="molecule type" value="Genomic_DNA"/>
</dbReference>
<reference evidence="1 2" key="1">
    <citation type="submission" date="2016-03" db="EMBL/GenBank/DDBJ databases">
        <title>Genome sequence of Pontibacter sp. nov., of the family cytophagaceae, isolated from marine sediment of the Yellow Sea, China.</title>
        <authorList>
            <person name="Zhang G."/>
            <person name="Zhang R."/>
        </authorList>
    </citation>
    <scope>NUCLEOTIDE SEQUENCE [LARGE SCALE GENOMIC DNA]</scope>
    <source>
        <strain evidence="1 2">S10-8</strain>
    </source>
</reference>
<dbReference type="STRING" id="1797110.A3841_15395"/>
<name>A0A1Q5PGA4_9BACT</name>
<accession>A0A1Q5PGA4</accession>
<comment type="caution">
    <text evidence="1">The sequence shown here is derived from an EMBL/GenBank/DDBJ whole genome shotgun (WGS) entry which is preliminary data.</text>
</comment>
<keyword evidence="2" id="KW-1185">Reference proteome</keyword>
<dbReference type="AlphaFoldDB" id="A0A1Q5PGA4"/>
<evidence type="ECO:0000313" key="2">
    <source>
        <dbReference type="Proteomes" id="UP000186551"/>
    </source>
</evidence>
<dbReference type="Proteomes" id="UP000186551">
    <property type="component" value="Unassembled WGS sequence"/>
</dbReference>
<gene>
    <name evidence="1" type="ORF">A3841_15395</name>
</gene>
<evidence type="ECO:0000313" key="1">
    <source>
        <dbReference type="EMBL" id="OKL41201.1"/>
    </source>
</evidence>
<dbReference type="OrthoDB" id="982713at2"/>
<sequence>MIQTSTQNELIQYVYDELADDACAQLESALMHDSELAEGCSDLLLLQQLLDGAASKAPSDRSVQNIIKYSKSLSLQS</sequence>
<protein>
    <submittedName>
        <fullName evidence="1">Uncharacterized protein</fullName>
    </submittedName>
</protein>